<dbReference type="GO" id="GO:0000049">
    <property type="term" value="F:tRNA binding"/>
    <property type="evidence" value="ECO:0007669"/>
    <property type="project" value="UniProtKB-UniRule"/>
</dbReference>
<evidence type="ECO:0000256" key="8">
    <source>
        <dbReference type="ARBA" id="ARBA00051897"/>
    </source>
</evidence>
<keyword evidence="4 9" id="KW-0949">S-adenosyl-L-methionine</keyword>
<dbReference type="InterPro" id="IPR029063">
    <property type="entry name" value="SAM-dependent_MTases_sf"/>
</dbReference>
<dbReference type="PANTHER" id="PTHR10631:SF3">
    <property type="entry name" value="TRNA (GUANINE(26)-N(2))-DIMETHYLTRANSFERASE"/>
    <property type="match status" value="1"/>
</dbReference>
<dbReference type="AlphaFoldDB" id="W7T9F0"/>
<evidence type="ECO:0000256" key="5">
    <source>
        <dbReference type="ARBA" id="ARBA00022694"/>
    </source>
</evidence>
<sequence length="593" mass="65570">MLVPRLLSRRIALFSSATHTNNLPTTVCCWHRDSKCRIFSSVAMEKPVSSNTATNVPEEIPEGFMLIKEGQASMLFPSGNEVFYNKVQVLNRDLSIMMLRLFAERRLRDKEAKRLKKEGLTPEQVTAQLADVDWTARVAETAAEEGLVVLDALAASGLRSIRYFKEVPGIKKIVVNDLEEPAVEQAHRNVAYNRVDPTRVAPQQGNATLVMYQHAESREQFDVIDIDPYGSAAPFMDAAVQAVANGGLLCVTCTDLAVLNGNHPEVCWGKYRAMPTKARYMHEMAVRIVLQALETQANRYRRYIVPLLSVGIDFYLRVFVRVFTSPAEVKKASLKMAYVHQSLGCGSFYLQTAGKYSGDAGNGSYQASTGPTCPPVCPETGAAFRLGGPIWSAPMHDMEWVLEALGRAEEQADADAEAKTGLAPLPTTERMVGLLTAVSEELVDVPLHYTLQDMAGTLHCTCPRVDDVKAALINAGYRVSSQHKEPRAFKTDAPPAVMWDIMRCWVQKHPVGPRGQKESSPAAKILAKAPKLQANFSWPPELLAPKKKVSRYPPNPEAFWGPKSKAKGRKRKMEEGGREKEGLEGARETTMKE</sequence>
<proteinExistence type="inferred from homology"/>
<dbReference type="GO" id="GO:0005634">
    <property type="term" value="C:nucleus"/>
    <property type="evidence" value="ECO:0007669"/>
    <property type="project" value="TreeGrafter"/>
</dbReference>
<protein>
    <recommendedName>
        <fullName evidence="7 9">tRNA (guanine(26)-N(2))-dimethyltransferase</fullName>
        <ecNumber evidence="7 9">2.1.1.216</ecNumber>
    </recommendedName>
</protein>
<evidence type="ECO:0000313" key="12">
    <source>
        <dbReference type="Proteomes" id="UP000019335"/>
    </source>
</evidence>
<dbReference type="GO" id="GO:0160104">
    <property type="term" value="F:tRNA (guanine(26)-N2)-dimethyltransferase activity"/>
    <property type="evidence" value="ECO:0007669"/>
    <property type="project" value="UniProtKB-UniRule"/>
</dbReference>
<keyword evidence="6 9" id="KW-0694">RNA-binding</keyword>
<comment type="catalytic activity">
    <reaction evidence="8 9">
        <text>guanosine(26) in tRNA + 2 S-adenosyl-L-methionine = N(2)-dimethylguanosine(26) in tRNA + 2 S-adenosyl-L-homocysteine + 2 H(+)</text>
        <dbReference type="Rhea" id="RHEA:43140"/>
        <dbReference type="Rhea" id="RHEA-COMP:10359"/>
        <dbReference type="Rhea" id="RHEA-COMP:10360"/>
        <dbReference type="ChEBI" id="CHEBI:15378"/>
        <dbReference type="ChEBI" id="CHEBI:57856"/>
        <dbReference type="ChEBI" id="CHEBI:59789"/>
        <dbReference type="ChEBI" id="CHEBI:74269"/>
        <dbReference type="ChEBI" id="CHEBI:74513"/>
        <dbReference type="EC" id="2.1.1.216"/>
    </reaction>
</comment>
<dbReference type="NCBIfam" id="TIGR00308">
    <property type="entry name" value="TRM1"/>
    <property type="match status" value="1"/>
</dbReference>
<dbReference type="EMBL" id="AZIL01001545">
    <property type="protein sequence ID" value="EWM23640.1"/>
    <property type="molecule type" value="Genomic_DNA"/>
</dbReference>
<evidence type="ECO:0000256" key="10">
    <source>
        <dbReference type="SAM" id="MobiDB-lite"/>
    </source>
</evidence>
<keyword evidence="1 9" id="KW-0820">tRNA-binding</keyword>
<keyword evidence="2 9" id="KW-0489">Methyltransferase</keyword>
<dbReference type="Gene3D" id="3.30.56.70">
    <property type="entry name" value="N2,N2-dimethylguanosine tRNA methyltransferase, C-terminal domain"/>
    <property type="match status" value="1"/>
</dbReference>
<evidence type="ECO:0000256" key="4">
    <source>
        <dbReference type="ARBA" id="ARBA00022691"/>
    </source>
</evidence>
<dbReference type="Gene3D" id="3.40.50.150">
    <property type="entry name" value="Vaccinia Virus protein VP39"/>
    <property type="match status" value="1"/>
</dbReference>
<dbReference type="InterPro" id="IPR042296">
    <property type="entry name" value="tRNA_met_Trm1_C"/>
</dbReference>
<evidence type="ECO:0000256" key="3">
    <source>
        <dbReference type="ARBA" id="ARBA00022679"/>
    </source>
</evidence>
<evidence type="ECO:0000256" key="9">
    <source>
        <dbReference type="PROSITE-ProRule" id="PRU00958"/>
    </source>
</evidence>
<evidence type="ECO:0000256" key="7">
    <source>
        <dbReference type="ARBA" id="ARBA00039099"/>
    </source>
</evidence>
<comment type="similarity">
    <text evidence="9">Belongs to the class I-like SAM-binding methyltransferase superfamily. Trm1 family.</text>
</comment>
<gene>
    <name evidence="11" type="ORF">Naga_100165g15</name>
</gene>
<keyword evidence="12" id="KW-1185">Reference proteome</keyword>
<feature type="compositionally biased region" description="Basic and acidic residues" evidence="10">
    <location>
        <begin position="572"/>
        <end position="593"/>
    </location>
</feature>
<evidence type="ECO:0000256" key="2">
    <source>
        <dbReference type="ARBA" id="ARBA00022603"/>
    </source>
</evidence>
<comment type="caution">
    <text evidence="11">The sequence shown here is derived from an EMBL/GenBank/DDBJ whole genome shotgun (WGS) entry which is preliminary data.</text>
</comment>
<reference evidence="11 12" key="1">
    <citation type="journal article" date="2014" name="Mol. Plant">
        <title>Chromosome Scale Genome Assembly and Transcriptome Profiling of Nannochloropsis gaditana in Nitrogen Depletion.</title>
        <authorList>
            <person name="Corteggiani Carpinelli E."/>
            <person name="Telatin A."/>
            <person name="Vitulo N."/>
            <person name="Forcato C."/>
            <person name="D'Angelo M."/>
            <person name="Schiavon R."/>
            <person name="Vezzi A."/>
            <person name="Giacometti G.M."/>
            <person name="Morosinotto T."/>
            <person name="Valle G."/>
        </authorList>
    </citation>
    <scope>NUCLEOTIDE SEQUENCE [LARGE SCALE GENOMIC DNA]</scope>
    <source>
        <strain evidence="11 12">B-31</strain>
    </source>
</reference>
<organism evidence="11 12">
    <name type="scientific">Nannochloropsis gaditana</name>
    <dbReference type="NCBI Taxonomy" id="72520"/>
    <lineage>
        <taxon>Eukaryota</taxon>
        <taxon>Sar</taxon>
        <taxon>Stramenopiles</taxon>
        <taxon>Ochrophyta</taxon>
        <taxon>Eustigmatophyceae</taxon>
        <taxon>Eustigmatales</taxon>
        <taxon>Monodopsidaceae</taxon>
        <taxon>Nannochloropsis</taxon>
    </lineage>
</organism>
<dbReference type="OrthoDB" id="6349953at2759"/>
<dbReference type="Pfam" id="PF02005">
    <property type="entry name" value="TRM"/>
    <property type="match status" value="1"/>
</dbReference>
<dbReference type="GO" id="GO:0002940">
    <property type="term" value="P:tRNA N2-guanine methylation"/>
    <property type="evidence" value="ECO:0007669"/>
    <property type="project" value="TreeGrafter"/>
</dbReference>
<dbReference type="SUPFAM" id="SSF53335">
    <property type="entry name" value="S-adenosyl-L-methionine-dependent methyltransferases"/>
    <property type="match status" value="1"/>
</dbReference>
<dbReference type="InterPro" id="IPR002905">
    <property type="entry name" value="Trm1"/>
</dbReference>
<evidence type="ECO:0000256" key="6">
    <source>
        <dbReference type="ARBA" id="ARBA00022884"/>
    </source>
</evidence>
<dbReference type="EC" id="2.1.1.216" evidence="7 9"/>
<keyword evidence="3 9" id="KW-0808">Transferase</keyword>
<evidence type="ECO:0000256" key="1">
    <source>
        <dbReference type="ARBA" id="ARBA00022555"/>
    </source>
</evidence>
<dbReference type="PROSITE" id="PS51626">
    <property type="entry name" value="SAM_MT_TRM1"/>
    <property type="match status" value="1"/>
</dbReference>
<dbReference type="Proteomes" id="UP000019335">
    <property type="component" value="Chromosome 16"/>
</dbReference>
<dbReference type="PANTHER" id="PTHR10631">
    <property type="entry name" value="N 2 ,N 2 -DIMETHYLGUANOSINE TRNA METHYLTRANSFERASE"/>
    <property type="match status" value="1"/>
</dbReference>
<dbReference type="FunFam" id="3.30.56.70:FF:000001">
    <property type="entry name" value="tRNA (guanine(26)-N(2))-dimethyltransferase"/>
    <property type="match status" value="1"/>
</dbReference>
<name>W7T9F0_9STRA</name>
<feature type="region of interest" description="Disordered" evidence="10">
    <location>
        <begin position="547"/>
        <end position="593"/>
    </location>
</feature>
<keyword evidence="5 9" id="KW-0819">tRNA processing</keyword>
<accession>W7T9F0</accession>
<evidence type="ECO:0000313" key="11">
    <source>
        <dbReference type="EMBL" id="EWM23640.1"/>
    </source>
</evidence>